<proteinExistence type="predicted"/>
<dbReference type="EMBL" id="JAHWGI010001423">
    <property type="protein sequence ID" value="KAK3931384.1"/>
    <property type="molecule type" value="Genomic_DNA"/>
</dbReference>
<name>A0AAE1LUK9_9NEOP</name>
<dbReference type="Gene3D" id="3.30.160.60">
    <property type="entry name" value="Classic Zinc Finger"/>
    <property type="match status" value="1"/>
</dbReference>
<dbReference type="InterPro" id="IPR036236">
    <property type="entry name" value="Znf_C2H2_sf"/>
</dbReference>
<dbReference type="InterPro" id="IPR013087">
    <property type="entry name" value="Znf_C2H2_type"/>
</dbReference>
<sequence length="949" mass="106703">MAVLHECDKDRATKPVCGITLQVGPGSGSVDSSGPVRPARADCKIAGTIVCATTEMAVREALDSDFLYKCYVCDVFIRGGRSFRHHVRSRRHPMPIKCTVCDRGFYHLTSLTRHTVESHIENNLVDSTDDSDDNMEIGMGAADDEMDLGDGENLGEQDEENQHNRDVGAAGAGAMQGAALGQDALQEEENANQEGEAIDLVKTAASIVLTLRQCPGATSASIERCEEACFKMAEDVNSAATGKVKQFLIDNNLMDNPASEQLLKDLKIEDPFSQMRTIKQQLKFFSKEYGLVIPETKFLDYRIEYFLNSESGIYEPQQVPMTFESVSIQKTLTQILSNPKLKNLIMSESKSTDGILRSYLDGSRYTESELLQQFPHMIRINLFWDDLEVVNPLGSKTSIHKLAAFYFAIQNLPAVENSQLSSVHLVALAHSEDIREAGFDKVLAPLISELKKLESERGVKIPGEEPDRLRATLCCLCCDGLAAHDLIGLLGPGARHFCRICMISRPEFHANLNSIGARRTKAMFEEQLEEVRQDPRKSKEYGVKRECPLDVLKTFSSTTDSILDIFHVLLEGATQWILVLTLRSFISRKLVTVDEINGRLHSFNYGVTDIKNKPSSNLSLKTLMSYTKLKQTGSQVWCFLRIFGFLVPNVPDDDLHLKLLNLHQEICLIVFAEAVRQTDIDRMEILITEHHALFQQLYLQDLNQEAEAEEDADDPDLDPQEVEAPQHPALQAQPSKRVTPGNKLHEMKHFGEQIRQHGPLVKYWCARFEARHNIFVKYGSVCGNFINPPKTMAQMHQISTLGSILKTTLRSEDIESQSTQDVLCQNCTHSNLLMRMGVEATSMVSITRTVKVSGDIYRDGLFVLLDSRIPAFGVIQKIYLHQNNVFLVVSPWETLGFVRRYCAYQVNPSQSQALIVKQADLSSHRTFAPWRPWKLRETYLAPRTIIFPM</sequence>
<evidence type="ECO:0000313" key="5">
    <source>
        <dbReference type="Proteomes" id="UP001219518"/>
    </source>
</evidence>
<comment type="caution">
    <text evidence="4">The sequence shown here is derived from an EMBL/GenBank/DDBJ whole genome shotgun (WGS) entry which is preliminary data.</text>
</comment>
<organism evidence="4 5">
    <name type="scientific">Frankliniella fusca</name>
    <dbReference type="NCBI Taxonomy" id="407009"/>
    <lineage>
        <taxon>Eukaryota</taxon>
        <taxon>Metazoa</taxon>
        <taxon>Ecdysozoa</taxon>
        <taxon>Arthropoda</taxon>
        <taxon>Hexapoda</taxon>
        <taxon>Insecta</taxon>
        <taxon>Pterygota</taxon>
        <taxon>Neoptera</taxon>
        <taxon>Paraneoptera</taxon>
        <taxon>Thysanoptera</taxon>
        <taxon>Terebrantia</taxon>
        <taxon>Thripoidea</taxon>
        <taxon>Thripidae</taxon>
        <taxon>Frankliniella</taxon>
    </lineage>
</organism>
<keyword evidence="1" id="KW-0862">Zinc</keyword>
<dbReference type="PROSITE" id="PS00028">
    <property type="entry name" value="ZINC_FINGER_C2H2_1"/>
    <property type="match status" value="1"/>
</dbReference>
<feature type="compositionally biased region" description="Acidic residues" evidence="2">
    <location>
        <begin position="708"/>
        <end position="721"/>
    </location>
</feature>
<dbReference type="AlphaFoldDB" id="A0AAE1LUK9"/>
<evidence type="ECO:0000256" key="2">
    <source>
        <dbReference type="SAM" id="MobiDB-lite"/>
    </source>
</evidence>
<keyword evidence="5" id="KW-1185">Reference proteome</keyword>
<feature type="region of interest" description="Disordered" evidence="2">
    <location>
        <begin position="143"/>
        <end position="163"/>
    </location>
</feature>
<dbReference type="GO" id="GO:0008270">
    <property type="term" value="F:zinc ion binding"/>
    <property type="evidence" value="ECO:0007669"/>
    <property type="project" value="UniProtKB-KW"/>
</dbReference>
<keyword evidence="1" id="KW-0479">Metal-binding</keyword>
<evidence type="ECO:0000256" key="1">
    <source>
        <dbReference type="PROSITE-ProRule" id="PRU00042"/>
    </source>
</evidence>
<dbReference type="Proteomes" id="UP001219518">
    <property type="component" value="Unassembled WGS sequence"/>
</dbReference>
<reference evidence="4" key="1">
    <citation type="submission" date="2021-07" db="EMBL/GenBank/DDBJ databases">
        <authorList>
            <person name="Catto M.A."/>
            <person name="Jacobson A."/>
            <person name="Kennedy G."/>
            <person name="Labadie P."/>
            <person name="Hunt B.G."/>
            <person name="Srinivasan R."/>
        </authorList>
    </citation>
    <scope>NUCLEOTIDE SEQUENCE</scope>
    <source>
        <strain evidence="4">PL_HMW_Pooled</strain>
        <tissue evidence="4">Head</tissue>
    </source>
</reference>
<gene>
    <name evidence="4" type="ORF">KUF71_006372</name>
</gene>
<reference evidence="4" key="2">
    <citation type="journal article" date="2023" name="BMC Genomics">
        <title>Pest status, molecular evolution, and epigenetic factors derived from the genome assembly of Frankliniella fusca, a thysanopteran phytovirus vector.</title>
        <authorList>
            <person name="Catto M.A."/>
            <person name="Labadie P.E."/>
            <person name="Jacobson A.L."/>
            <person name="Kennedy G.G."/>
            <person name="Srinivasan R."/>
            <person name="Hunt B.G."/>
        </authorList>
    </citation>
    <scope>NUCLEOTIDE SEQUENCE</scope>
    <source>
        <strain evidence="4">PL_HMW_Pooled</strain>
    </source>
</reference>
<dbReference type="PROSITE" id="PS50157">
    <property type="entry name" value="ZINC_FINGER_C2H2_2"/>
    <property type="match status" value="1"/>
</dbReference>
<protein>
    <submittedName>
        <fullName evidence="4">Zinc finger protein 80</fullName>
    </submittedName>
</protein>
<evidence type="ECO:0000313" key="4">
    <source>
        <dbReference type="EMBL" id="KAK3931384.1"/>
    </source>
</evidence>
<keyword evidence="1" id="KW-0863">Zinc-finger</keyword>
<accession>A0AAE1LUK9</accession>
<dbReference type="SMART" id="SM00355">
    <property type="entry name" value="ZnF_C2H2"/>
    <property type="match status" value="2"/>
</dbReference>
<feature type="region of interest" description="Disordered" evidence="2">
    <location>
        <begin position="708"/>
        <end position="742"/>
    </location>
</feature>
<dbReference type="SUPFAM" id="SSF57667">
    <property type="entry name" value="beta-beta-alpha zinc fingers"/>
    <property type="match status" value="1"/>
</dbReference>
<feature type="domain" description="C2H2-type" evidence="3">
    <location>
        <begin position="96"/>
        <end position="124"/>
    </location>
</feature>
<feature type="compositionally biased region" description="Acidic residues" evidence="2">
    <location>
        <begin position="143"/>
        <end position="159"/>
    </location>
</feature>
<evidence type="ECO:0000259" key="3">
    <source>
        <dbReference type="PROSITE" id="PS50157"/>
    </source>
</evidence>